<dbReference type="Pfam" id="PF16925">
    <property type="entry name" value="TetR_C_13"/>
    <property type="match status" value="1"/>
</dbReference>
<dbReference type="InterPro" id="IPR036271">
    <property type="entry name" value="Tet_transcr_reg_TetR-rel_C_sf"/>
</dbReference>
<reference evidence="4 5" key="1">
    <citation type="submission" date="2017-04" db="EMBL/GenBank/DDBJ databases">
        <title>Comparative genome analysis of Subtercola boreus.</title>
        <authorList>
            <person name="Cho Y.-J."/>
            <person name="Cho A."/>
            <person name="Kim O.-S."/>
            <person name="Lee J.-I."/>
        </authorList>
    </citation>
    <scope>NUCLEOTIDE SEQUENCE [LARGE SCALE GENOMIC DNA]</scope>
    <source>
        <strain evidence="4 5">P27479</strain>
    </source>
</reference>
<keyword evidence="2" id="KW-0804">Transcription</keyword>
<sequence>MHPTLTGVSASQIYHYFTDKSALILAVIGHRTDTVLGTHRAVLERVDSFDALEEWRNTIVASVEAQNCAGGCPLGSLVSATAETDPTARAALAESFSQWERLLHTGLQAMRDRGELRADTNTEPLAISMLASIQGGLLLSQTHRTTTALSTAIDTTIAYLKTLR</sequence>
<dbReference type="EMBL" id="NBXB01000097">
    <property type="protein sequence ID" value="RFA11649.1"/>
    <property type="molecule type" value="Genomic_DNA"/>
</dbReference>
<evidence type="ECO:0000256" key="2">
    <source>
        <dbReference type="ARBA" id="ARBA00023163"/>
    </source>
</evidence>
<name>A0A3E0VPW2_9MICO</name>
<gene>
    <name evidence="4" type="ORF">B7R22_18580</name>
</gene>
<keyword evidence="1" id="KW-0805">Transcription regulation</keyword>
<proteinExistence type="predicted"/>
<feature type="domain" description="Tetracyclin repressor-like C-terminal" evidence="3">
    <location>
        <begin position="57"/>
        <end position="154"/>
    </location>
</feature>
<comment type="caution">
    <text evidence="4">The sequence shown here is derived from an EMBL/GenBank/DDBJ whole genome shotgun (WGS) entry which is preliminary data.</text>
</comment>
<accession>A0A3E0VPW2</accession>
<dbReference type="InterPro" id="IPR009057">
    <property type="entry name" value="Homeodomain-like_sf"/>
</dbReference>
<dbReference type="SUPFAM" id="SSF46689">
    <property type="entry name" value="Homeodomain-like"/>
    <property type="match status" value="1"/>
</dbReference>
<dbReference type="SUPFAM" id="SSF48498">
    <property type="entry name" value="Tetracyclin repressor-like, C-terminal domain"/>
    <property type="match status" value="1"/>
</dbReference>
<evidence type="ECO:0000313" key="5">
    <source>
        <dbReference type="Proteomes" id="UP000256541"/>
    </source>
</evidence>
<evidence type="ECO:0000259" key="3">
    <source>
        <dbReference type="Pfam" id="PF16925"/>
    </source>
</evidence>
<evidence type="ECO:0000313" key="4">
    <source>
        <dbReference type="EMBL" id="RFA11649.1"/>
    </source>
</evidence>
<dbReference type="PANTHER" id="PTHR47506">
    <property type="entry name" value="TRANSCRIPTIONAL REGULATORY PROTEIN"/>
    <property type="match status" value="1"/>
</dbReference>
<dbReference type="Gene3D" id="1.10.357.10">
    <property type="entry name" value="Tetracycline Repressor, domain 2"/>
    <property type="match status" value="1"/>
</dbReference>
<dbReference type="PANTHER" id="PTHR47506:SF3">
    <property type="entry name" value="HTH-TYPE TRANSCRIPTIONAL REGULATOR LMRA"/>
    <property type="match status" value="1"/>
</dbReference>
<organism evidence="4 5">
    <name type="scientific">Subtercola boreus</name>
    <dbReference type="NCBI Taxonomy" id="120213"/>
    <lineage>
        <taxon>Bacteria</taxon>
        <taxon>Bacillati</taxon>
        <taxon>Actinomycetota</taxon>
        <taxon>Actinomycetes</taxon>
        <taxon>Micrococcales</taxon>
        <taxon>Microbacteriaceae</taxon>
        <taxon>Subtercola</taxon>
    </lineage>
</organism>
<dbReference type="OrthoDB" id="4567939at2"/>
<evidence type="ECO:0000256" key="1">
    <source>
        <dbReference type="ARBA" id="ARBA00023015"/>
    </source>
</evidence>
<dbReference type="InterPro" id="IPR011075">
    <property type="entry name" value="TetR_C"/>
</dbReference>
<protein>
    <recommendedName>
        <fullName evidence="3">Tetracyclin repressor-like C-terminal domain-containing protein</fullName>
    </recommendedName>
</protein>
<dbReference type="Proteomes" id="UP000256541">
    <property type="component" value="Unassembled WGS sequence"/>
</dbReference>
<dbReference type="AlphaFoldDB" id="A0A3E0VPW2"/>